<feature type="transmembrane region" description="Helical" evidence="12">
    <location>
        <begin position="193"/>
        <end position="220"/>
    </location>
</feature>
<dbReference type="NCBIfam" id="TIGR00328">
    <property type="entry name" value="flhB"/>
    <property type="match status" value="1"/>
</dbReference>
<feature type="transmembrane region" description="Helical" evidence="12">
    <location>
        <begin position="92"/>
        <end position="115"/>
    </location>
</feature>
<dbReference type="EMBL" id="JAGGLI010000001">
    <property type="protein sequence ID" value="MBP2026414.1"/>
    <property type="molecule type" value="Genomic_DNA"/>
</dbReference>
<evidence type="ECO:0000256" key="5">
    <source>
        <dbReference type="ARBA" id="ARBA00022475"/>
    </source>
</evidence>
<evidence type="ECO:0000256" key="12">
    <source>
        <dbReference type="RuleBase" id="RU364091"/>
    </source>
</evidence>
<keyword evidence="9 12" id="KW-1133">Transmembrane helix</keyword>
<dbReference type="RefSeq" id="WP_209658424.1">
    <property type="nucleotide sequence ID" value="NZ_JAGGLI010000001.1"/>
</dbReference>
<evidence type="ECO:0000256" key="3">
    <source>
        <dbReference type="ARBA" id="ARBA00021622"/>
    </source>
</evidence>
<evidence type="ECO:0000256" key="1">
    <source>
        <dbReference type="ARBA" id="ARBA00004651"/>
    </source>
</evidence>
<keyword evidence="14" id="KW-1185">Reference proteome</keyword>
<evidence type="ECO:0000313" key="13">
    <source>
        <dbReference type="EMBL" id="MBP2026414.1"/>
    </source>
</evidence>
<keyword evidence="4 12" id="KW-0813">Transport</keyword>
<evidence type="ECO:0000256" key="4">
    <source>
        <dbReference type="ARBA" id="ARBA00022448"/>
    </source>
</evidence>
<dbReference type="InterPro" id="IPR006135">
    <property type="entry name" value="T3SS_substrate_exporter"/>
</dbReference>
<keyword evidence="8 12" id="KW-0653">Protein transport</keyword>
<evidence type="ECO:0000256" key="10">
    <source>
        <dbReference type="ARBA" id="ARBA00023136"/>
    </source>
</evidence>
<keyword evidence="6 12" id="KW-0812">Transmembrane</keyword>
<dbReference type="Pfam" id="PF01312">
    <property type="entry name" value="Bac_export_2"/>
    <property type="match status" value="1"/>
</dbReference>
<dbReference type="Gene3D" id="6.10.250.2080">
    <property type="match status" value="1"/>
</dbReference>
<evidence type="ECO:0000256" key="6">
    <source>
        <dbReference type="ARBA" id="ARBA00022692"/>
    </source>
</evidence>
<evidence type="ECO:0000256" key="11">
    <source>
        <dbReference type="ARBA" id="ARBA00023225"/>
    </source>
</evidence>
<comment type="similarity">
    <text evidence="2 12">Belongs to the type III secretion exporter family.</text>
</comment>
<comment type="subcellular location">
    <subcellularLocation>
        <location evidence="1">Cell membrane</location>
        <topology evidence="1">Multi-pass membrane protein</topology>
    </subcellularLocation>
</comment>
<keyword evidence="13" id="KW-0282">Flagellum</keyword>
<evidence type="ECO:0000256" key="9">
    <source>
        <dbReference type="ARBA" id="ARBA00022989"/>
    </source>
</evidence>
<dbReference type="PRINTS" id="PR00950">
    <property type="entry name" value="TYPE3IMSPROT"/>
</dbReference>
<evidence type="ECO:0000256" key="8">
    <source>
        <dbReference type="ARBA" id="ARBA00022927"/>
    </source>
</evidence>
<accession>A0ABS4KF64</accession>
<feature type="transmembrane region" description="Helical" evidence="12">
    <location>
        <begin position="152"/>
        <end position="173"/>
    </location>
</feature>
<gene>
    <name evidence="12" type="primary">flhB</name>
    <name evidence="13" type="ORF">J2Z35_000203</name>
</gene>
<name>A0ABS4KF64_9FIRM</name>
<comment type="function">
    <text evidence="12">Required for formation of the rod structure in the basal body of the flagellar apparatus. Together with FliI and FliH, may constitute the export apparatus of flagellin.</text>
</comment>
<keyword evidence="13" id="KW-0966">Cell projection</keyword>
<evidence type="ECO:0000313" key="14">
    <source>
        <dbReference type="Proteomes" id="UP001314903"/>
    </source>
</evidence>
<sequence>MKPITFNIDLQLFTGEKTEKATSKKKQDSRKKGQVLQSKEVNTTVSLMASVLALKIAGGFMFRTVAEAIYFFKDILYSDILSTTMGGYRAVLYVVFFVTKAVFIVIGAGFVAAFISSRIQVGSLFTTETLKVKPERLNPIEGFKRIFSLKSLVELVKSLLKISIVGFVGFLYLRDNFGLVLKSMELSKVQFSYLLYDFAMNLAIRMTFAILIIAILDFFYQRYDYEKNLKMSKQEVKEEYKQSEGDPQVKAKIKEKQRAAAMRRMMQEIPKADVIITNPTHFAIAIKYDESKFDAPYIIAKGKNLIAQNIKEKAREGGIPLVENKPLAQALYKEIEIGQMVPPELYEAVAEVLAYVYSLKGAV</sequence>
<proteinExistence type="inferred from homology"/>
<reference evidence="13 14" key="1">
    <citation type="submission" date="2021-03" db="EMBL/GenBank/DDBJ databases">
        <title>Genomic Encyclopedia of Type Strains, Phase IV (KMG-IV): sequencing the most valuable type-strain genomes for metagenomic binning, comparative biology and taxonomic classification.</title>
        <authorList>
            <person name="Goeker M."/>
        </authorList>
    </citation>
    <scope>NUCLEOTIDE SEQUENCE [LARGE SCALE GENOMIC DNA]</scope>
    <source>
        <strain evidence="13 14">DSM 27512</strain>
    </source>
</reference>
<dbReference type="PANTHER" id="PTHR30531">
    <property type="entry name" value="FLAGELLAR BIOSYNTHETIC PROTEIN FLHB"/>
    <property type="match status" value="1"/>
</dbReference>
<protein>
    <recommendedName>
        <fullName evidence="3 12">Flagellar biosynthetic protein FlhB</fullName>
    </recommendedName>
</protein>
<dbReference type="InterPro" id="IPR006136">
    <property type="entry name" value="FlhB"/>
</dbReference>
<keyword evidence="10 12" id="KW-0472">Membrane</keyword>
<evidence type="ECO:0000256" key="7">
    <source>
        <dbReference type="ARBA" id="ARBA00022795"/>
    </source>
</evidence>
<feature type="transmembrane region" description="Helical" evidence="12">
    <location>
        <begin position="47"/>
        <end position="72"/>
    </location>
</feature>
<dbReference type="InterPro" id="IPR029025">
    <property type="entry name" value="T3SS_substrate_exporter_C"/>
</dbReference>
<dbReference type="Gene3D" id="3.40.1690.10">
    <property type="entry name" value="secretion proteins EscU"/>
    <property type="match status" value="1"/>
</dbReference>
<keyword evidence="5 12" id="KW-1003">Cell membrane</keyword>
<keyword evidence="13" id="KW-0969">Cilium</keyword>
<evidence type="ECO:0000256" key="2">
    <source>
        <dbReference type="ARBA" id="ARBA00010690"/>
    </source>
</evidence>
<keyword evidence="11 12" id="KW-1006">Bacterial flagellum protein export</keyword>
<comment type="caution">
    <text evidence="13">The sequence shown here is derived from an EMBL/GenBank/DDBJ whole genome shotgun (WGS) entry which is preliminary data.</text>
</comment>
<dbReference type="PANTHER" id="PTHR30531:SF12">
    <property type="entry name" value="FLAGELLAR BIOSYNTHETIC PROTEIN FLHB"/>
    <property type="match status" value="1"/>
</dbReference>
<organism evidence="13 14">
    <name type="scientific">Acetoanaerobium pronyense</name>
    <dbReference type="NCBI Taxonomy" id="1482736"/>
    <lineage>
        <taxon>Bacteria</taxon>
        <taxon>Bacillati</taxon>
        <taxon>Bacillota</taxon>
        <taxon>Clostridia</taxon>
        <taxon>Peptostreptococcales</taxon>
        <taxon>Filifactoraceae</taxon>
        <taxon>Acetoanaerobium</taxon>
    </lineage>
</organism>
<dbReference type="SUPFAM" id="SSF160544">
    <property type="entry name" value="EscU C-terminal domain-like"/>
    <property type="match status" value="1"/>
</dbReference>
<keyword evidence="7 12" id="KW-1005">Bacterial flagellum biogenesis</keyword>
<dbReference type="Proteomes" id="UP001314903">
    <property type="component" value="Unassembled WGS sequence"/>
</dbReference>